<proteinExistence type="predicted"/>
<name>A0A1E5LBR7_9BACI</name>
<keyword evidence="1" id="KW-0732">Signal</keyword>
<feature type="signal peptide" evidence="1">
    <location>
        <begin position="1"/>
        <end position="28"/>
    </location>
</feature>
<organism evidence="3 4">
    <name type="scientific">Bacillus solimangrovi</name>
    <dbReference type="NCBI Taxonomy" id="1305675"/>
    <lineage>
        <taxon>Bacteria</taxon>
        <taxon>Bacillati</taxon>
        <taxon>Bacillota</taxon>
        <taxon>Bacilli</taxon>
        <taxon>Bacillales</taxon>
        <taxon>Bacillaceae</taxon>
        <taxon>Bacillus</taxon>
    </lineage>
</organism>
<dbReference type="EMBL" id="MJEH01000061">
    <property type="protein sequence ID" value="OEH91547.1"/>
    <property type="molecule type" value="Genomic_DNA"/>
</dbReference>
<evidence type="ECO:0000256" key="1">
    <source>
        <dbReference type="SAM" id="SignalP"/>
    </source>
</evidence>
<protein>
    <recommendedName>
        <fullName evidence="2">D-alanyl-D-alanine carboxypeptidase-like core domain-containing protein</fullName>
    </recommendedName>
</protein>
<dbReference type="InterPro" id="IPR003709">
    <property type="entry name" value="VanY-like_core_dom"/>
</dbReference>
<dbReference type="InterPro" id="IPR009045">
    <property type="entry name" value="Zn_M74/Hedgehog-like"/>
</dbReference>
<sequence>MFDVNRKIWMVSLSGLTLLILAGCVAKGSDLVHTEEQVQQNVNEQETIIVDKQQEVVNVESQIDVENSTTINDDTSQIDMTQSDVDVETTFVEVINGKMVIANPENQLVLVNKTNYLPSDYKPEQLVVPNVPFYFEEVIQKKHMRQDAAAALEELFAASEKQGLSLVAASGYRSYERQAEIYQAQVRQVGEEKANEAVAIPGQSEHQTGLAIDVTSAEMNFKLLESFEDTNEGKWLREHAHEYGFIIRYPKGKEETTGYQFEPWHIRFVGKEVAQILFSENLTLEQYIDALPVQQQEQSIQTEQ</sequence>
<keyword evidence="4" id="KW-1185">Reference proteome</keyword>
<dbReference type="STRING" id="1305675.BFG57_05315"/>
<dbReference type="Gene3D" id="3.30.1380.10">
    <property type="match status" value="1"/>
</dbReference>
<dbReference type="SUPFAM" id="SSF55166">
    <property type="entry name" value="Hedgehog/DD-peptidase"/>
    <property type="match status" value="1"/>
</dbReference>
<dbReference type="InterPro" id="IPR052179">
    <property type="entry name" value="DD-CPase-like"/>
</dbReference>
<reference evidence="3 4" key="1">
    <citation type="submission" date="2016-08" db="EMBL/GenBank/DDBJ databases">
        <title>Genome of Bacillus solimangrovi GH2-4.</title>
        <authorList>
            <person name="Lim S."/>
            <person name="Kim B.-C."/>
        </authorList>
    </citation>
    <scope>NUCLEOTIDE SEQUENCE [LARGE SCALE GENOMIC DNA]</scope>
    <source>
        <strain evidence="3 4">GH2-4</strain>
    </source>
</reference>
<gene>
    <name evidence="3" type="ORF">BFG57_05315</name>
</gene>
<dbReference type="GO" id="GO:0008233">
    <property type="term" value="F:peptidase activity"/>
    <property type="evidence" value="ECO:0007669"/>
    <property type="project" value="InterPro"/>
</dbReference>
<evidence type="ECO:0000313" key="3">
    <source>
        <dbReference type="EMBL" id="OEH91547.1"/>
    </source>
</evidence>
<accession>A0A1E5LBR7</accession>
<dbReference type="PANTHER" id="PTHR34385:SF1">
    <property type="entry name" value="PEPTIDOGLYCAN L-ALANYL-D-GLUTAMATE ENDOPEPTIDASE CWLK"/>
    <property type="match status" value="1"/>
</dbReference>
<feature type="domain" description="D-alanyl-D-alanine carboxypeptidase-like core" evidence="2">
    <location>
        <begin position="142"/>
        <end position="271"/>
    </location>
</feature>
<dbReference type="InterPro" id="IPR058193">
    <property type="entry name" value="VanY/YodJ_core_dom"/>
</dbReference>
<evidence type="ECO:0000313" key="4">
    <source>
        <dbReference type="Proteomes" id="UP000095209"/>
    </source>
</evidence>
<dbReference type="PANTHER" id="PTHR34385">
    <property type="entry name" value="D-ALANYL-D-ALANINE CARBOXYPEPTIDASE"/>
    <property type="match status" value="1"/>
</dbReference>
<feature type="chain" id="PRO_5009180867" description="D-alanyl-D-alanine carboxypeptidase-like core domain-containing protein" evidence="1">
    <location>
        <begin position="29"/>
        <end position="304"/>
    </location>
</feature>
<evidence type="ECO:0000259" key="2">
    <source>
        <dbReference type="Pfam" id="PF02557"/>
    </source>
</evidence>
<dbReference type="GO" id="GO:0006508">
    <property type="term" value="P:proteolysis"/>
    <property type="evidence" value="ECO:0007669"/>
    <property type="project" value="InterPro"/>
</dbReference>
<dbReference type="Pfam" id="PF02557">
    <property type="entry name" value="VanY"/>
    <property type="match status" value="1"/>
</dbReference>
<dbReference type="CDD" id="cd14852">
    <property type="entry name" value="LD-carboxypeptidase"/>
    <property type="match status" value="1"/>
</dbReference>
<dbReference type="PROSITE" id="PS51257">
    <property type="entry name" value="PROKAR_LIPOPROTEIN"/>
    <property type="match status" value="1"/>
</dbReference>
<dbReference type="Proteomes" id="UP000095209">
    <property type="component" value="Unassembled WGS sequence"/>
</dbReference>
<dbReference type="AlphaFoldDB" id="A0A1E5LBR7"/>
<comment type="caution">
    <text evidence="3">The sequence shown here is derived from an EMBL/GenBank/DDBJ whole genome shotgun (WGS) entry which is preliminary data.</text>
</comment>